<name>A0ACC0VVY0_9STRA</name>
<reference evidence="1 2" key="1">
    <citation type="journal article" date="2022" name="bioRxiv">
        <title>The genome of the oomycete Peronosclerospora sorghi, a cosmopolitan pathogen of maize and sorghum, is inflated with dispersed pseudogenes.</title>
        <authorList>
            <person name="Fletcher K."/>
            <person name="Martin F."/>
            <person name="Isakeit T."/>
            <person name="Cavanaugh K."/>
            <person name="Magill C."/>
            <person name="Michelmore R."/>
        </authorList>
    </citation>
    <scope>NUCLEOTIDE SEQUENCE [LARGE SCALE GENOMIC DNA]</scope>
    <source>
        <strain evidence="1">P6</strain>
    </source>
</reference>
<proteinExistence type="predicted"/>
<evidence type="ECO:0000313" key="2">
    <source>
        <dbReference type="Proteomes" id="UP001163321"/>
    </source>
</evidence>
<comment type="caution">
    <text evidence="1">The sequence shown here is derived from an EMBL/GenBank/DDBJ whole genome shotgun (WGS) entry which is preliminary data.</text>
</comment>
<protein>
    <submittedName>
        <fullName evidence="1">Uncharacterized protein</fullName>
    </submittedName>
</protein>
<gene>
    <name evidence="1" type="ORF">PsorP6_009938</name>
</gene>
<accession>A0ACC0VVY0</accession>
<keyword evidence="2" id="KW-1185">Reference proteome</keyword>
<sequence>MESVESVWVVIAEDKSSLILRRVLIPKAHHFNLNHLEVLKIQNPEGSAQARGGTAVDEETPSIVRKLSFSGVTTGRSSDPEQEPPEQHEKQALAEQMTNQVQLVICVRPLERALTGKPEYFRVLSEVTLLSQPPKTFHASCSTGTAISLSFPRVFRLGDATDRALRCHDKARHRCRV</sequence>
<dbReference type="Proteomes" id="UP001163321">
    <property type="component" value="Chromosome 6"/>
</dbReference>
<dbReference type="EMBL" id="CM047585">
    <property type="protein sequence ID" value="KAI9909988.1"/>
    <property type="molecule type" value="Genomic_DNA"/>
</dbReference>
<evidence type="ECO:0000313" key="1">
    <source>
        <dbReference type="EMBL" id="KAI9909988.1"/>
    </source>
</evidence>
<organism evidence="1 2">
    <name type="scientific">Peronosclerospora sorghi</name>
    <dbReference type="NCBI Taxonomy" id="230839"/>
    <lineage>
        <taxon>Eukaryota</taxon>
        <taxon>Sar</taxon>
        <taxon>Stramenopiles</taxon>
        <taxon>Oomycota</taxon>
        <taxon>Peronosporomycetes</taxon>
        <taxon>Peronosporales</taxon>
        <taxon>Peronosporaceae</taxon>
        <taxon>Peronosclerospora</taxon>
    </lineage>
</organism>